<name>A0A2K1KGU2_PHYPA</name>
<organism evidence="1">
    <name type="scientific">Physcomitrium patens</name>
    <name type="common">Spreading-leaved earth moss</name>
    <name type="synonym">Physcomitrella patens</name>
    <dbReference type="NCBI Taxonomy" id="3218"/>
    <lineage>
        <taxon>Eukaryota</taxon>
        <taxon>Viridiplantae</taxon>
        <taxon>Streptophyta</taxon>
        <taxon>Embryophyta</taxon>
        <taxon>Bryophyta</taxon>
        <taxon>Bryophytina</taxon>
        <taxon>Bryopsida</taxon>
        <taxon>Funariidae</taxon>
        <taxon>Funariales</taxon>
        <taxon>Funariaceae</taxon>
        <taxon>Physcomitrium</taxon>
    </lineage>
</organism>
<reference evidence="2" key="3">
    <citation type="submission" date="2020-12" db="UniProtKB">
        <authorList>
            <consortium name="EnsemblPlants"/>
        </authorList>
    </citation>
    <scope>IDENTIFICATION</scope>
</reference>
<reference evidence="1 3" key="2">
    <citation type="journal article" date="2018" name="Plant J.">
        <title>The Physcomitrella patens chromosome-scale assembly reveals moss genome structure and evolution.</title>
        <authorList>
            <person name="Lang D."/>
            <person name="Ullrich K.K."/>
            <person name="Murat F."/>
            <person name="Fuchs J."/>
            <person name="Jenkins J."/>
            <person name="Haas F.B."/>
            <person name="Piednoel M."/>
            <person name="Gundlach H."/>
            <person name="Van Bel M."/>
            <person name="Meyberg R."/>
            <person name="Vives C."/>
            <person name="Morata J."/>
            <person name="Symeonidi A."/>
            <person name="Hiss M."/>
            <person name="Muchero W."/>
            <person name="Kamisugi Y."/>
            <person name="Saleh O."/>
            <person name="Blanc G."/>
            <person name="Decker E.L."/>
            <person name="van Gessel N."/>
            <person name="Grimwood J."/>
            <person name="Hayes R.D."/>
            <person name="Graham S.W."/>
            <person name="Gunter L.E."/>
            <person name="McDaniel S.F."/>
            <person name="Hoernstein S.N.W."/>
            <person name="Larsson A."/>
            <person name="Li F.W."/>
            <person name="Perroud P.F."/>
            <person name="Phillips J."/>
            <person name="Ranjan P."/>
            <person name="Rokshar D.S."/>
            <person name="Rothfels C.J."/>
            <person name="Schneider L."/>
            <person name="Shu S."/>
            <person name="Stevenson D.W."/>
            <person name="Thummler F."/>
            <person name="Tillich M."/>
            <person name="Villarreal Aguilar J.C."/>
            <person name="Widiez T."/>
            <person name="Wong G.K."/>
            <person name="Wymore A."/>
            <person name="Zhang Y."/>
            <person name="Zimmer A.D."/>
            <person name="Quatrano R.S."/>
            <person name="Mayer K.F.X."/>
            <person name="Goodstein D."/>
            <person name="Casacuberta J.M."/>
            <person name="Vandepoele K."/>
            <person name="Reski R."/>
            <person name="Cuming A.C."/>
            <person name="Tuskan G.A."/>
            <person name="Maumus F."/>
            <person name="Salse J."/>
            <person name="Schmutz J."/>
            <person name="Rensing S.A."/>
        </authorList>
    </citation>
    <scope>NUCLEOTIDE SEQUENCE [LARGE SCALE GENOMIC DNA]</scope>
    <source>
        <strain evidence="2 3">cv. Gransden 2004</strain>
    </source>
</reference>
<keyword evidence="3" id="KW-1185">Reference proteome</keyword>
<evidence type="ECO:0000313" key="2">
    <source>
        <dbReference type="EnsemblPlants" id="Pp3c6_23429V3.1"/>
    </source>
</evidence>
<dbReference type="EnsemblPlants" id="Pp3c6_23429V3.1">
    <property type="protein sequence ID" value="Pp3c6_23429V3.1"/>
    <property type="gene ID" value="Pp3c6_23429"/>
</dbReference>
<protein>
    <submittedName>
        <fullName evidence="1 2">Uncharacterized protein</fullName>
    </submittedName>
</protein>
<gene>
    <name evidence="1" type="ORF">PHYPA_009376</name>
</gene>
<reference evidence="1 3" key="1">
    <citation type="journal article" date="2008" name="Science">
        <title>The Physcomitrella genome reveals evolutionary insights into the conquest of land by plants.</title>
        <authorList>
            <person name="Rensing S."/>
            <person name="Lang D."/>
            <person name="Zimmer A."/>
            <person name="Terry A."/>
            <person name="Salamov A."/>
            <person name="Shapiro H."/>
            <person name="Nishiyama T."/>
            <person name="Perroud P.-F."/>
            <person name="Lindquist E."/>
            <person name="Kamisugi Y."/>
            <person name="Tanahashi T."/>
            <person name="Sakakibara K."/>
            <person name="Fujita T."/>
            <person name="Oishi K."/>
            <person name="Shin-I T."/>
            <person name="Kuroki Y."/>
            <person name="Toyoda A."/>
            <person name="Suzuki Y."/>
            <person name="Hashimoto A."/>
            <person name="Yamaguchi K."/>
            <person name="Sugano A."/>
            <person name="Kohara Y."/>
            <person name="Fujiyama A."/>
            <person name="Anterola A."/>
            <person name="Aoki S."/>
            <person name="Ashton N."/>
            <person name="Barbazuk W.B."/>
            <person name="Barker E."/>
            <person name="Bennetzen J."/>
            <person name="Bezanilla M."/>
            <person name="Blankenship R."/>
            <person name="Cho S.H."/>
            <person name="Dutcher S."/>
            <person name="Estelle M."/>
            <person name="Fawcett J.A."/>
            <person name="Gundlach H."/>
            <person name="Hanada K."/>
            <person name="Heyl A."/>
            <person name="Hicks K.A."/>
            <person name="Hugh J."/>
            <person name="Lohr M."/>
            <person name="Mayer K."/>
            <person name="Melkozernov A."/>
            <person name="Murata T."/>
            <person name="Nelson D."/>
            <person name="Pils B."/>
            <person name="Prigge M."/>
            <person name="Reiss B."/>
            <person name="Renner T."/>
            <person name="Rombauts S."/>
            <person name="Rushton P."/>
            <person name="Sanderfoot A."/>
            <person name="Schween G."/>
            <person name="Shiu S.-H."/>
            <person name="Stueber K."/>
            <person name="Theodoulou F.L."/>
            <person name="Tu H."/>
            <person name="Van de Peer Y."/>
            <person name="Verrier P.J."/>
            <person name="Waters E."/>
            <person name="Wood A."/>
            <person name="Yang L."/>
            <person name="Cove D."/>
            <person name="Cuming A."/>
            <person name="Hasebe M."/>
            <person name="Lucas S."/>
            <person name="Mishler D.B."/>
            <person name="Reski R."/>
            <person name="Grigoriev I."/>
            <person name="Quatrano R.S."/>
            <person name="Boore J.L."/>
        </authorList>
    </citation>
    <scope>NUCLEOTIDE SEQUENCE [LARGE SCALE GENOMIC DNA]</scope>
    <source>
        <strain evidence="2 3">cv. Gransden 2004</strain>
    </source>
</reference>
<dbReference type="AlphaFoldDB" id="A0A2K1KGU2"/>
<evidence type="ECO:0000313" key="1">
    <source>
        <dbReference type="EMBL" id="PNR53001.1"/>
    </source>
</evidence>
<dbReference type="InParanoid" id="A0A2K1KGU2"/>
<accession>A0A2K1KGU2</accession>
<dbReference type="EMBL" id="ABEU02000006">
    <property type="protein sequence ID" value="PNR53001.1"/>
    <property type="molecule type" value="Genomic_DNA"/>
</dbReference>
<dbReference type="Proteomes" id="UP000006727">
    <property type="component" value="Chromosome 6"/>
</dbReference>
<sequence>MTSTEFPLVDESNSNASSIRATTLDCVPPMTPYDCGLIANKVAITDVAKPKNPNKKRWYLVAVFVQRQDCCAIRMPDCSTEFHYHQICYSVPSWLGSLVAISATSVSFLSCGYRGGESSAPFPFEKCCGVFFDTEVLQC</sequence>
<evidence type="ECO:0000313" key="3">
    <source>
        <dbReference type="Proteomes" id="UP000006727"/>
    </source>
</evidence>
<proteinExistence type="predicted"/>
<dbReference type="Gramene" id="Pp3c6_23429V3.1">
    <property type="protein sequence ID" value="Pp3c6_23429V3.1"/>
    <property type="gene ID" value="Pp3c6_23429"/>
</dbReference>